<evidence type="ECO:0000256" key="1">
    <source>
        <dbReference type="SAM" id="MobiDB-lite"/>
    </source>
</evidence>
<protein>
    <recommendedName>
        <fullName evidence="5">Secreted protein</fullName>
    </recommendedName>
</protein>
<evidence type="ECO:0000256" key="2">
    <source>
        <dbReference type="SAM" id="SignalP"/>
    </source>
</evidence>
<name>G2QA38_THET4</name>
<sequence length="121" mass="14072">MREHSRLFFFSSSSFFFFRVADLSSVGTSSQHPVDTTTKRLENATTSRNLARIFRRRSADAAWAIPPLSRPFPRRQSRALPFMVIQERGFRDSRLFSPSQPADRNPVPPPRTVRKTWFARD</sequence>
<feature type="region of interest" description="Disordered" evidence="1">
    <location>
        <begin position="93"/>
        <end position="121"/>
    </location>
</feature>
<dbReference type="HOGENOM" id="CLU_2039678_0_0_1"/>
<dbReference type="GeneID" id="11511738"/>
<dbReference type="AlphaFoldDB" id="G2QA38"/>
<dbReference type="Proteomes" id="UP000007322">
    <property type="component" value="Chromosome 2"/>
</dbReference>
<keyword evidence="4" id="KW-1185">Reference proteome</keyword>
<dbReference type="RefSeq" id="XP_003661031.1">
    <property type="nucleotide sequence ID" value="XM_003660983.1"/>
</dbReference>
<dbReference type="EMBL" id="CP003003">
    <property type="protein sequence ID" value="AEO55786.1"/>
    <property type="molecule type" value="Genomic_DNA"/>
</dbReference>
<proteinExistence type="predicted"/>
<reference evidence="3 4" key="1">
    <citation type="journal article" date="2011" name="Nat. Biotechnol.">
        <title>Comparative genomic analysis of the thermophilic biomass-degrading fungi Myceliophthora thermophila and Thielavia terrestris.</title>
        <authorList>
            <person name="Berka R.M."/>
            <person name="Grigoriev I.V."/>
            <person name="Otillar R."/>
            <person name="Salamov A."/>
            <person name="Grimwood J."/>
            <person name="Reid I."/>
            <person name="Ishmael N."/>
            <person name="John T."/>
            <person name="Darmond C."/>
            <person name="Moisan M.-C."/>
            <person name="Henrissat B."/>
            <person name="Coutinho P.M."/>
            <person name="Lombard V."/>
            <person name="Natvig D.O."/>
            <person name="Lindquist E."/>
            <person name="Schmutz J."/>
            <person name="Lucas S."/>
            <person name="Harris P."/>
            <person name="Powlowski J."/>
            <person name="Bellemare A."/>
            <person name="Taylor D."/>
            <person name="Butler G."/>
            <person name="de Vries R.P."/>
            <person name="Allijn I.E."/>
            <person name="van den Brink J."/>
            <person name="Ushinsky S."/>
            <person name="Storms R."/>
            <person name="Powell A.J."/>
            <person name="Paulsen I.T."/>
            <person name="Elbourne L.D.H."/>
            <person name="Baker S.E."/>
            <person name="Magnuson J."/>
            <person name="LaBoissiere S."/>
            <person name="Clutterbuck A.J."/>
            <person name="Martinez D."/>
            <person name="Wogulis M."/>
            <person name="de Leon A.L."/>
            <person name="Rey M.W."/>
            <person name="Tsang A."/>
        </authorList>
    </citation>
    <scope>NUCLEOTIDE SEQUENCE [LARGE SCALE GENOMIC DNA]</scope>
    <source>
        <strain evidence="4">ATCC 42464 / BCRC 31852 / DSM 1799</strain>
    </source>
</reference>
<dbReference type="InParanoid" id="G2QA38"/>
<gene>
    <name evidence="3" type="ORF">MYCTH_2124737</name>
</gene>
<dbReference type="VEuPathDB" id="FungiDB:MYCTH_2124737"/>
<keyword evidence="2" id="KW-0732">Signal</keyword>
<evidence type="ECO:0008006" key="5">
    <source>
        <dbReference type="Google" id="ProtNLM"/>
    </source>
</evidence>
<feature type="chain" id="PRO_5003436119" description="Secreted protein" evidence="2">
    <location>
        <begin position="24"/>
        <end position="121"/>
    </location>
</feature>
<evidence type="ECO:0000313" key="3">
    <source>
        <dbReference type="EMBL" id="AEO55786.1"/>
    </source>
</evidence>
<organism evidence="3 4">
    <name type="scientific">Thermothelomyces thermophilus (strain ATCC 42464 / BCRC 31852 / DSM 1799)</name>
    <name type="common">Sporotrichum thermophile</name>
    <dbReference type="NCBI Taxonomy" id="573729"/>
    <lineage>
        <taxon>Eukaryota</taxon>
        <taxon>Fungi</taxon>
        <taxon>Dikarya</taxon>
        <taxon>Ascomycota</taxon>
        <taxon>Pezizomycotina</taxon>
        <taxon>Sordariomycetes</taxon>
        <taxon>Sordariomycetidae</taxon>
        <taxon>Sordariales</taxon>
        <taxon>Chaetomiaceae</taxon>
        <taxon>Thermothelomyces</taxon>
    </lineage>
</organism>
<dbReference type="KEGG" id="mtm:MYCTH_2124737"/>
<accession>G2QA38</accession>
<feature type="signal peptide" evidence="2">
    <location>
        <begin position="1"/>
        <end position="23"/>
    </location>
</feature>
<evidence type="ECO:0000313" key="4">
    <source>
        <dbReference type="Proteomes" id="UP000007322"/>
    </source>
</evidence>